<sequence length="214" mass="24609">MHNLIRANCVDSIDGLDHNLEEQDEINMGSTEYDNDPCEDTAIANCTHSRPMMLCSQSERDDWHRFRDDITRRLWDEYCINLNSPLQADSDVGLTDQLGGCRLQSLSVETSSRRTNPRKRNSDLLEIIHCIGRSFKGLTTAIRDVDDTIWLPKRQHSGLILTEFRGILSLSGLDVELAHEWLTVHADMATVFITADNKGDWIMRQMPRIHQERM</sequence>
<evidence type="ECO:0000313" key="2">
    <source>
        <dbReference type="Proteomes" id="UP001234297"/>
    </source>
</evidence>
<keyword evidence="2" id="KW-1185">Reference proteome</keyword>
<dbReference type="Proteomes" id="UP001234297">
    <property type="component" value="Chromosome 1"/>
</dbReference>
<reference evidence="1 2" key="1">
    <citation type="journal article" date="2022" name="Hortic Res">
        <title>A haplotype resolved chromosomal level avocado genome allows analysis of novel avocado genes.</title>
        <authorList>
            <person name="Nath O."/>
            <person name="Fletcher S.J."/>
            <person name="Hayward A."/>
            <person name="Shaw L.M."/>
            <person name="Masouleh A.K."/>
            <person name="Furtado A."/>
            <person name="Henry R.J."/>
            <person name="Mitter N."/>
        </authorList>
    </citation>
    <scope>NUCLEOTIDE SEQUENCE [LARGE SCALE GENOMIC DNA]</scope>
    <source>
        <strain evidence="2">cv. Hass</strain>
    </source>
</reference>
<proteinExistence type="predicted"/>
<comment type="caution">
    <text evidence="1">The sequence shown here is derived from an EMBL/GenBank/DDBJ whole genome shotgun (WGS) entry which is preliminary data.</text>
</comment>
<protein>
    <submittedName>
        <fullName evidence="1">Uncharacterized protein</fullName>
    </submittedName>
</protein>
<name>A0ACC2MTF2_PERAE</name>
<dbReference type="EMBL" id="CM056809">
    <property type="protein sequence ID" value="KAJ8649016.1"/>
    <property type="molecule type" value="Genomic_DNA"/>
</dbReference>
<organism evidence="1 2">
    <name type="scientific">Persea americana</name>
    <name type="common">Avocado</name>
    <dbReference type="NCBI Taxonomy" id="3435"/>
    <lineage>
        <taxon>Eukaryota</taxon>
        <taxon>Viridiplantae</taxon>
        <taxon>Streptophyta</taxon>
        <taxon>Embryophyta</taxon>
        <taxon>Tracheophyta</taxon>
        <taxon>Spermatophyta</taxon>
        <taxon>Magnoliopsida</taxon>
        <taxon>Magnoliidae</taxon>
        <taxon>Laurales</taxon>
        <taxon>Lauraceae</taxon>
        <taxon>Persea</taxon>
    </lineage>
</organism>
<evidence type="ECO:0000313" key="1">
    <source>
        <dbReference type="EMBL" id="KAJ8649016.1"/>
    </source>
</evidence>
<accession>A0ACC2MTF2</accession>
<gene>
    <name evidence="1" type="ORF">MRB53_002039</name>
</gene>